<protein>
    <submittedName>
        <fullName evidence="1">Uncharacterized protein</fullName>
    </submittedName>
</protein>
<dbReference type="EMBL" id="JBHTEK010000001">
    <property type="protein sequence ID" value="MFC7668620.1"/>
    <property type="molecule type" value="Genomic_DNA"/>
</dbReference>
<reference evidence="2" key="1">
    <citation type="journal article" date="2019" name="Int. J. Syst. Evol. Microbiol.">
        <title>The Global Catalogue of Microorganisms (GCM) 10K type strain sequencing project: providing services to taxonomists for standard genome sequencing and annotation.</title>
        <authorList>
            <consortium name="The Broad Institute Genomics Platform"/>
            <consortium name="The Broad Institute Genome Sequencing Center for Infectious Disease"/>
            <person name="Wu L."/>
            <person name="Ma J."/>
        </authorList>
    </citation>
    <scope>NUCLEOTIDE SEQUENCE [LARGE SCALE GENOMIC DNA]</scope>
    <source>
        <strain evidence="2">JCM 19635</strain>
    </source>
</reference>
<evidence type="ECO:0000313" key="1">
    <source>
        <dbReference type="EMBL" id="MFC7668620.1"/>
    </source>
</evidence>
<evidence type="ECO:0000313" key="2">
    <source>
        <dbReference type="Proteomes" id="UP001596513"/>
    </source>
</evidence>
<accession>A0ABW2U8W0</accession>
<organism evidence="1 2">
    <name type="scientific">Hymenobacter humi</name>
    <dbReference type="NCBI Taxonomy" id="1411620"/>
    <lineage>
        <taxon>Bacteria</taxon>
        <taxon>Pseudomonadati</taxon>
        <taxon>Bacteroidota</taxon>
        <taxon>Cytophagia</taxon>
        <taxon>Cytophagales</taxon>
        <taxon>Hymenobacteraceae</taxon>
        <taxon>Hymenobacter</taxon>
    </lineage>
</organism>
<dbReference type="InterPro" id="IPR029083">
    <property type="entry name" value="Imm32"/>
</dbReference>
<proteinExistence type="predicted"/>
<keyword evidence="2" id="KW-1185">Reference proteome</keyword>
<dbReference type="Pfam" id="PF15566">
    <property type="entry name" value="Imm32"/>
    <property type="match status" value="1"/>
</dbReference>
<dbReference type="Proteomes" id="UP001596513">
    <property type="component" value="Unassembled WGS sequence"/>
</dbReference>
<dbReference type="RefSeq" id="WP_380204075.1">
    <property type="nucleotide sequence ID" value="NZ_JBHTEK010000001.1"/>
</dbReference>
<gene>
    <name evidence="1" type="ORF">ACFQT0_15530</name>
</gene>
<name>A0ABW2U8W0_9BACT</name>
<comment type="caution">
    <text evidence="1">The sequence shown here is derived from an EMBL/GenBank/DDBJ whole genome shotgun (WGS) entry which is preliminary data.</text>
</comment>
<sequence>MTIVIPEYSSSTGIRYLWSDGFEIKVEVVDNEVVITGNQAGLKSLATHLLTLAQDNVPSGCHVHYDEHNSLEAGSKDLILALS</sequence>